<sequence>MNLKSKNYTLIVVVFIIGCTLSVYLLFKYKSPNERELIIDYYNLVEDKVNKATLHDIPLINEERDTISISQLVGLKKLIYRISDLHCNSCVLNEFENLKSILSKYNIESNNIVIIGFYQNLRHLKIFRRINRLENFEIYNLLDSNIGLEADILDMPYFFVLNKNLSVESTFIPTKDANQKTQNYLISSLNKVKSSKSN</sequence>
<dbReference type="PROSITE" id="PS51257">
    <property type="entry name" value="PROKAR_LIPOPROTEIN"/>
    <property type="match status" value="1"/>
</dbReference>
<protein>
    <submittedName>
        <fullName evidence="3">Uncharacterized protein</fullName>
    </submittedName>
</protein>
<dbReference type="EMBL" id="BBNR01000020">
    <property type="protein sequence ID" value="GAL68434.1"/>
    <property type="molecule type" value="Genomic_DNA"/>
</dbReference>
<dbReference type="RefSeq" id="WP_042245599.1">
    <property type="nucleotide sequence ID" value="NZ_BBNR01000020.1"/>
</dbReference>
<organism evidence="3 5">
    <name type="scientific">Jejuia pallidilutea</name>
    <dbReference type="NCBI Taxonomy" id="504487"/>
    <lineage>
        <taxon>Bacteria</taxon>
        <taxon>Pseudomonadati</taxon>
        <taxon>Bacteroidota</taxon>
        <taxon>Flavobacteriia</taxon>
        <taxon>Flavobacteriales</taxon>
        <taxon>Flavobacteriaceae</taxon>
        <taxon>Jejuia</taxon>
    </lineage>
</organism>
<keyword evidence="1" id="KW-0812">Transmembrane</keyword>
<dbReference type="EMBL" id="BBNY01000015">
    <property type="protein sequence ID" value="GAL89559.1"/>
    <property type="molecule type" value="Genomic_DNA"/>
</dbReference>
<dbReference type="STRING" id="504487.JCM19538_541"/>
<evidence type="ECO:0000313" key="5">
    <source>
        <dbReference type="Proteomes" id="UP000029646"/>
    </source>
</evidence>
<gene>
    <name evidence="2" type="ORF">JCM19301_77</name>
    <name evidence="3" type="ORF">JCM19302_407</name>
    <name evidence="4" type="ORF">JCM19538_541</name>
</gene>
<dbReference type="Gene3D" id="3.40.30.10">
    <property type="entry name" value="Glutaredoxin"/>
    <property type="match status" value="1"/>
</dbReference>
<dbReference type="OrthoDB" id="1447825at2"/>
<accession>A0A090W4G8</accession>
<evidence type="ECO:0000256" key="1">
    <source>
        <dbReference type="SAM" id="Phobius"/>
    </source>
</evidence>
<dbReference type="Proteomes" id="UP000030184">
    <property type="component" value="Unassembled WGS sequence"/>
</dbReference>
<proteinExistence type="predicted"/>
<evidence type="ECO:0000313" key="2">
    <source>
        <dbReference type="EMBL" id="GAL68434.1"/>
    </source>
</evidence>
<dbReference type="Proteomes" id="UP000029641">
    <property type="component" value="Unassembled WGS sequence"/>
</dbReference>
<feature type="transmembrane region" description="Helical" evidence="1">
    <location>
        <begin position="7"/>
        <end position="27"/>
    </location>
</feature>
<evidence type="ECO:0000313" key="6">
    <source>
        <dbReference type="Proteomes" id="UP000030184"/>
    </source>
</evidence>
<dbReference type="eggNOG" id="ENOG502ZG8T">
    <property type="taxonomic scope" value="Bacteria"/>
</dbReference>
<reference evidence="6" key="1">
    <citation type="journal article" date="2014" name="Genome Announc.">
        <title>Draft Genome Sequence of Marine Flavobacterium Jejuia pallidilutea Strain 11shimoA1 and Pigmentation Mutants.</title>
        <authorList>
            <person name="Takatani N."/>
            <person name="Nakanishi M."/>
            <person name="Meirelles P."/>
            <person name="Mino S."/>
            <person name="Suda W."/>
            <person name="Oshima K."/>
            <person name="Hattori M."/>
            <person name="Ohkuma M."/>
            <person name="Hosokawa M."/>
            <person name="Miyashita K."/>
            <person name="Thompson F.L."/>
            <person name="Niwa A."/>
            <person name="Sawabe T."/>
            <person name="Sawabe T."/>
        </authorList>
    </citation>
    <scope>NUCLEOTIDE SEQUENCE [LARGE SCALE GENOMIC DNA]</scope>
    <source>
        <strain evidence="6">JCM 19538</strain>
    </source>
</reference>
<evidence type="ECO:0000313" key="4">
    <source>
        <dbReference type="EMBL" id="GAL89559.1"/>
    </source>
</evidence>
<evidence type="ECO:0000313" key="3">
    <source>
        <dbReference type="EMBL" id="GAL71900.1"/>
    </source>
</evidence>
<comment type="caution">
    <text evidence="3">The sequence shown here is derived from an EMBL/GenBank/DDBJ whole genome shotgun (WGS) entry which is preliminary data.</text>
</comment>
<keyword evidence="1" id="KW-1133">Transmembrane helix</keyword>
<keyword evidence="1" id="KW-0472">Membrane</keyword>
<dbReference type="Proteomes" id="UP000029646">
    <property type="component" value="Unassembled WGS sequence"/>
</dbReference>
<dbReference type="AlphaFoldDB" id="A0A090W4G8"/>
<dbReference type="EMBL" id="BBNS01000017">
    <property type="protein sequence ID" value="GAL71900.1"/>
    <property type="molecule type" value="Genomic_DNA"/>
</dbReference>
<name>A0A090W4G8_9FLAO</name>
<keyword evidence="6" id="KW-1185">Reference proteome</keyword>